<dbReference type="GO" id="GO:0016020">
    <property type="term" value="C:membrane"/>
    <property type="evidence" value="ECO:0007669"/>
    <property type="project" value="UniProtKB-SubCell"/>
</dbReference>
<evidence type="ECO:0000256" key="1">
    <source>
        <dbReference type="ARBA" id="ARBA00004370"/>
    </source>
</evidence>
<evidence type="ECO:0000256" key="2">
    <source>
        <dbReference type="ARBA" id="ARBA00022692"/>
    </source>
</evidence>
<dbReference type="RefSeq" id="WP_250828375.1">
    <property type="nucleotide sequence ID" value="NZ_JAMOIL010000028.1"/>
</dbReference>
<organism evidence="8 9">
    <name type="scientific">Nocardioides bruguierae</name>
    <dbReference type="NCBI Taxonomy" id="2945102"/>
    <lineage>
        <taxon>Bacteria</taxon>
        <taxon>Bacillati</taxon>
        <taxon>Actinomycetota</taxon>
        <taxon>Actinomycetes</taxon>
        <taxon>Propionibacteriales</taxon>
        <taxon>Nocardioidaceae</taxon>
        <taxon>Nocardioides</taxon>
    </lineage>
</organism>
<reference evidence="8" key="1">
    <citation type="submission" date="2022-05" db="EMBL/GenBank/DDBJ databases">
        <authorList>
            <person name="Tuo L."/>
        </authorList>
    </citation>
    <scope>NUCLEOTIDE SEQUENCE</scope>
    <source>
        <strain evidence="8">BSK12Z-4</strain>
    </source>
</reference>
<feature type="region of interest" description="Disordered" evidence="6">
    <location>
        <begin position="1"/>
        <end position="21"/>
    </location>
</feature>
<dbReference type="GO" id="GO:0004252">
    <property type="term" value="F:serine-type endopeptidase activity"/>
    <property type="evidence" value="ECO:0007669"/>
    <property type="project" value="UniProtKB-UniRule"/>
</dbReference>
<dbReference type="PANTHER" id="PTHR10806">
    <property type="entry name" value="SIGNAL PEPTIDASE COMPLEX CATALYTIC SUBUNIT SEC11"/>
    <property type="match status" value="1"/>
</dbReference>
<keyword evidence="8" id="KW-0378">Hydrolase</keyword>
<accession>A0A9X2DAC9</accession>
<comment type="caution">
    <text evidence="8">The sequence shown here is derived from an EMBL/GenBank/DDBJ whole genome shotgun (WGS) entry which is preliminary data.</text>
</comment>
<evidence type="ECO:0000256" key="4">
    <source>
        <dbReference type="ARBA" id="ARBA00023136"/>
    </source>
</evidence>
<feature type="transmembrane region" description="Helical" evidence="7">
    <location>
        <begin position="21"/>
        <end position="54"/>
    </location>
</feature>
<protein>
    <recommendedName>
        <fullName evidence="5">Signal peptidase I</fullName>
        <ecNumber evidence="5">3.4.21.89</ecNumber>
    </recommendedName>
</protein>
<dbReference type="NCBIfam" id="TIGR02228">
    <property type="entry name" value="sigpep_I_arch"/>
    <property type="match status" value="1"/>
</dbReference>
<dbReference type="InterPro" id="IPR019533">
    <property type="entry name" value="Peptidase_S26"/>
</dbReference>
<evidence type="ECO:0000313" key="9">
    <source>
        <dbReference type="Proteomes" id="UP001139485"/>
    </source>
</evidence>
<dbReference type="CDD" id="cd06530">
    <property type="entry name" value="S26_SPase_I"/>
    <property type="match status" value="1"/>
</dbReference>
<evidence type="ECO:0000256" key="7">
    <source>
        <dbReference type="SAM" id="Phobius"/>
    </source>
</evidence>
<sequence>MSAAARHATRPSPRPSPRGPAGRLVSGLVGALVSGLGLLVLVAALAVVAVAVVVPRLGGATPYTVLTGSMSPGMPPGTLVVVRPVDAATLRTGDVITYQLRSGEPDVVTHRVVAIGTDEEGGTLLRTRGDANADPDPGWVRPVQVVGERWYSVPWLGHVSTAFTAAQRESASRVVAGLCWPTPPGCCCGPASSAPGGAAPSRPLMHSRSRRRRSTMSLRVDRRTWRSPRLRAALGLGVVATLLVTSTQASWTDTVAVGGATITTGTLDLRVDGSDAVASFDDLSLAGLVPGSSTAAVLTLENSGTVPLAWTAASSGTDAPLLGGLVVDVTGATTVTGTGSARTCGGPSLAGVTGSLGGTLVGTKRQIAAGGSETVCVEVTLPLTAPVSLAGHSTDLTLTFTGTSDLS</sequence>
<dbReference type="Proteomes" id="UP001139485">
    <property type="component" value="Unassembled WGS sequence"/>
</dbReference>
<dbReference type="AlphaFoldDB" id="A0A9X2DAC9"/>
<keyword evidence="2 7" id="KW-0812">Transmembrane</keyword>
<dbReference type="InterPro" id="IPR036286">
    <property type="entry name" value="LexA/Signal_pep-like_sf"/>
</dbReference>
<feature type="compositionally biased region" description="Basic residues" evidence="6">
    <location>
        <begin position="205"/>
        <end position="214"/>
    </location>
</feature>
<comment type="subcellular location">
    <subcellularLocation>
        <location evidence="1">Membrane</location>
    </subcellularLocation>
</comment>
<keyword evidence="3 7" id="KW-1133">Transmembrane helix</keyword>
<gene>
    <name evidence="8" type="ORF">M8330_17470</name>
</gene>
<dbReference type="EMBL" id="JAMOIL010000028">
    <property type="protein sequence ID" value="MCM0622085.1"/>
    <property type="molecule type" value="Genomic_DNA"/>
</dbReference>
<dbReference type="EC" id="3.4.21.89" evidence="5"/>
<dbReference type="InterPro" id="IPR001733">
    <property type="entry name" value="Peptidase_S26B"/>
</dbReference>
<proteinExistence type="predicted"/>
<keyword evidence="9" id="KW-1185">Reference proteome</keyword>
<evidence type="ECO:0000313" key="8">
    <source>
        <dbReference type="EMBL" id="MCM0622085.1"/>
    </source>
</evidence>
<evidence type="ECO:0000256" key="6">
    <source>
        <dbReference type="SAM" id="MobiDB-lite"/>
    </source>
</evidence>
<dbReference type="GO" id="GO:0006465">
    <property type="term" value="P:signal peptide processing"/>
    <property type="evidence" value="ECO:0007669"/>
    <property type="project" value="UniProtKB-UniRule"/>
</dbReference>
<dbReference type="PANTHER" id="PTHR10806:SF6">
    <property type="entry name" value="SIGNAL PEPTIDASE COMPLEX CATALYTIC SUBUNIT SEC11"/>
    <property type="match status" value="1"/>
</dbReference>
<dbReference type="GO" id="GO:0009003">
    <property type="term" value="F:signal peptidase activity"/>
    <property type="evidence" value="ECO:0007669"/>
    <property type="project" value="UniProtKB-EC"/>
</dbReference>
<feature type="compositionally biased region" description="Low complexity" evidence="6">
    <location>
        <begin position="192"/>
        <end position="204"/>
    </location>
</feature>
<evidence type="ECO:0000256" key="5">
    <source>
        <dbReference type="NCBIfam" id="TIGR02228"/>
    </source>
</evidence>
<evidence type="ECO:0000256" key="3">
    <source>
        <dbReference type="ARBA" id="ARBA00022989"/>
    </source>
</evidence>
<dbReference type="SUPFAM" id="SSF51306">
    <property type="entry name" value="LexA/Signal peptidase"/>
    <property type="match status" value="1"/>
</dbReference>
<name>A0A9X2DAC9_9ACTN</name>
<keyword evidence="4 7" id="KW-0472">Membrane</keyword>
<feature type="region of interest" description="Disordered" evidence="6">
    <location>
        <begin position="192"/>
        <end position="217"/>
    </location>
</feature>